<accession>A0A0F9VNY0</accession>
<dbReference type="AlphaFoldDB" id="A0A0F9VNY0"/>
<reference evidence="2" key="1">
    <citation type="journal article" date="2015" name="Nature">
        <title>Complex archaea that bridge the gap between prokaryotes and eukaryotes.</title>
        <authorList>
            <person name="Spang A."/>
            <person name="Saw J.H."/>
            <person name="Jorgensen S.L."/>
            <person name="Zaremba-Niedzwiedzka K."/>
            <person name="Martijn J."/>
            <person name="Lind A.E."/>
            <person name="van Eijk R."/>
            <person name="Schleper C."/>
            <person name="Guy L."/>
            <person name="Ettema T.J."/>
        </authorList>
    </citation>
    <scope>NUCLEOTIDE SEQUENCE</scope>
</reference>
<sequence>MSRREEENLGRIPWSQRKVANMPEWRRLYRSVSDSKKLSRLTSDSPVMLWTWMLPYTDCEGRILADPHYLKGKIVPRFERWTYKTVEENLKILHNVRLIQLYEADGEPIAQFEQPNFEDFQHPRRDKEAKSKFPPPPPRDPGQGPDPLQSKPGKVLPRIEESRVEEERREESVPGQGPELAGQRTDLAAPPSFAVIKKFVVKSWNEFAKSHSLKPIISIAKGSEREKHFKARHEEPAFDWPMIISMAEKSDFCFGNNDRNWKISFDWLIKNPGNYIYILEEKYLDDDQKKREFKLKEGENDPY</sequence>
<feature type="compositionally biased region" description="Basic and acidic residues" evidence="1">
    <location>
        <begin position="157"/>
        <end position="172"/>
    </location>
</feature>
<feature type="region of interest" description="Disordered" evidence="1">
    <location>
        <begin position="116"/>
        <end position="185"/>
    </location>
</feature>
<feature type="compositionally biased region" description="Basic and acidic residues" evidence="1">
    <location>
        <begin position="119"/>
        <end position="131"/>
    </location>
</feature>
<organism evidence="2">
    <name type="scientific">marine sediment metagenome</name>
    <dbReference type="NCBI Taxonomy" id="412755"/>
    <lineage>
        <taxon>unclassified sequences</taxon>
        <taxon>metagenomes</taxon>
        <taxon>ecological metagenomes</taxon>
    </lineage>
</organism>
<protein>
    <submittedName>
        <fullName evidence="2">Uncharacterized protein</fullName>
    </submittedName>
</protein>
<evidence type="ECO:0000313" key="2">
    <source>
        <dbReference type="EMBL" id="KKN67498.1"/>
    </source>
</evidence>
<proteinExistence type="predicted"/>
<evidence type="ECO:0000256" key="1">
    <source>
        <dbReference type="SAM" id="MobiDB-lite"/>
    </source>
</evidence>
<name>A0A0F9VNY0_9ZZZZ</name>
<dbReference type="EMBL" id="LAZR01000473">
    <property type="protein sequence ID" value="KKN67498.1"/>
    <property type="molecule type" value="Genomic_DNA"/>
</dbReference>
<gene>
    <name evidence="2" type="ORF">LCGC14_0460950</name>
</gene>
<comment type="caution">
    <text evidence="2">The sequence shown here is derived from an EMBL/GenBank/DDBJ whole genome shotgun (WGS) entry which is preliminary data.</text>
</comment>